<dbReference type="PANTHER" id="PTHR46112:SF2">
    <property type="entry name" value="XAA-PRO AMINOPEPTIDASE P-RELATED"/>
    <property type="match status" value="1"/>
</dbReference>
<dbReference type="Proteomes" id="UP000248132">
    <property type="component" value="Unassembled WGS sequence"/>
</dbReference>
<sequence>MEATVTKQELETRILNLCTAMTKSCPEWDTALIINRINQYYLTGTMQEGLLVIKRNKTAQYFIRRSFKRAKEESMLKDSAVCAFYPMESYRDAAQVMGSELGNTLVETETLTISILERFKKYFSIKTLHPADSIIFGVRAVKSPYEIYWMKEIGKKHKILLDEVVPGILREGMSEIELTAELYEKMLKMGYHGVTRFYQFQTEMIAGQVGFGESSLVETNFDSPGGMRGMCPAVPIIGNRDRLLKKGDLVFIDVGFGMHGYHTDRTQVYIFGAAPSEEAVRAHRGCIEVEKRAAELLRPGNIPAEIYNSIMQDLEPNFLKNFMGFEGKRVKFLGHGIGLHVDEAPVIANGFTCPLQENMIIALEPKKGVAGVGMVGTEDTYIVTDQGGQCITGGEKDIIIV</sequence>
<dbReference type="Gene3D" id="3.40.350.10">
    <property type="entry name" value="Creatinase/prolidase N-terminal domain"/>
    <property type="match status" value="1"/>
</dbReference>
<comment type="caution">
    <text evidence="3">The sequence shown here is derived from an EMBL/GenBank/DDBJ whole genome shotgun (WGS) entry which is preliminary data.</text>
</comment>
<keyword evidence="3" id="KW-0031">Aminopeptidase</keyword>
<dbReference type="InterPro" id="IPR000587">
    <property type="entry name" value="Creatinase_N"/>
</dbReference>
<evidence type="ECO:0000313" key="4">
    <source>
        <dbReference type="Proteomes" id="UP000248132"/>
    </source>
</evidence>
<proteinExistence type="predicted"/>
<evidence type="ECO:0000259" key="1">
    <source>
        <dbReference type="Pfam" id="PF00557"/>
    </source>
</evidence>
<dbReference type="InterPro" id="IPR029149">
    <property type="entry name" value="Creatin/AminoP/Spt16_N"/>
</dbReference>
<accession>A0A318Y8N7</accession>
<dbReference type="PANTHER" id="PTHR46112">
    <property type="entry name" value="AMINOPEPTIDASE"/>
    <property type="match status" value="1"/>
</dbReference>
<reference evidence="3 4" key="1">
    <citation type="submission" date="2018-06" db="EMBL/GenBank/DDBJ databases">
        <title>Genomic Encyclopedia of Type Strains, Phase I: the one thousand microbial genomes (KMG-I) project.</title>
        <authorList>
            <person name="Kyrpides N."/>
        </authorList>
    </citation>
    <scope>NUCLEOTIDE SEQUENCE [LARGE SCALE GENOMIC DNA]</scope>
    <source>
        <strain evidence="3 4">DSM 19573</strain>
    </source>
</reference>
<dbReference type="InterPro" id="IPR000994">
    <property type="entry name" value="Pept_M24"/>
</dbReference>
<dbReference type="EMBL" id="QKMR01000006">
    <property type="protein sequence ID" value="PYG88584.1"/>
    <property type="molecule type" value="Genomic_DNA"/>
</dbReference>
<dbReference type="RefSeq" id="WP_110461476.1">
    <property type="nucleotide sequence ID" value="NZ_QKMR01000006.1"/>
</dbReference>
<dbReference type="CDD" id="cd01066">
    <property type="entry name" value="APP_MetAP"/>
    <property type="match status" value="1"/>
</dbReference>
<keyword evidence="3" id="KW-0645">Protease</keyword>
<dbReference type="InterPro" id="IPR050659">
    <property type="entry name" value="Peptidase_M24B"/>
</dbReference>
<gene>
    <name evidence="3" type="ORF">LY28_01435</name>
</gene>
<dbReference type="AlphaFoldDB" id="A0A318Y8N7"/>
<name>A0A318Y8N7_9FIRM</name>
<keyword evidence="3" id="KW-0378">Hydrolase</keyword>
<dbReference type="OrthoDB" id="9806388at2"/>
<evidence type="ECO:0000259" key="2">
    <source>
        <dbReference type="Pfam" id="PF01321"/>
    </source>
</evidence>
<dbReference type="SUPFAM" id="SSF53092">
    <property type="entry name" value="Creatinase/prolidase N-terminal domain"/>
    <property type="match status" value="1"/>
</dbReference>
<dbReference type="InterPro" id="IPR036005">
    <property type="entry name" value="Creatinase/aminopeptidase-like"/>
</dbReference>
<feature type="domain" description="Creatinase N-terminal" evidence="2">
    <location>
        <begin position="28"/>
        <end position="141"/>
    </location>
</feature>
<keyword evidence="4" id="KW-1185">Reference proteome</keyword>
<dbReference type="Gene3D" id="3.90.230.10">
    <property type="entry name" value="Creatinase/methionine aminopeptidase superfamily"/>
    <property type="match status" value="1"/>
</dbReference>
<dbReference type="GO" id="GO:0004177">
    <property type="term" value="F:aminopeptidase activity"/>
    <property type="evidence" value="ECO:0007669"/>
    <property type="project" value="UniProtKB-KW"/>
</dbReference>
<dbReference type="Pfam" id="PF01321">
    <property type="entry name" value="Creatinase_N"/>
    <property type="match status" value="1"/>
</dbReference>
<dbReference type="Pfam" id="PF00557">
    <property type="entry name" value="Peptidase_M24"/>
    <property type="match status" value="1"/>
</dbReference>
<dbReference type="SUPFAM" id="SSF55920">
    <property type="entry name" value="Creatinase/aminopeptidase"/>
    <property type="match status" value="1"/>
</dbReference>
<evidence type="ECO:0000313" key="3">
    <source>
        <dbReference type="EMBL" id="PYG88584.1"/>
    </source>
</evidence>
<organism evidence="3 4">
    <name type="scientific">Ruminiclostridium sufflavum DSM 19573</name>
    <dbReference type="NCBI Taxonomy" id="1121337"/>
    <lineage>
        <taxon>Bacteria</taxon>
        <taxon>Bacillati</taxon>
        <taxon>Bacillota</taxon>
        <taxon>Clostridia</taxon>
        <taxon>Eubacteriales</taxon>
        <taxon>Oscillospiraceae</taxon>
        <taxon>Ruminiclostridium</taxon>
    </lineage>
</organism>
<protein>
    <submittedName>
        <fullName evidence="3">Xaa-Pro aminopeptidase</fullName>
    </submittedName>
</protein>
<feature type="domain" description="Peptidase M24" evidence="1">
    <location>
        <begin position="150"/>
        <end position="385"/>
    </location>
</feature>